<reference evidence="1 2" key="1">
    <citation type="submission" date="2017-08" db="EMBL/GenBank/DDBJ databases">
        <title>Virgibacillus indicus sp. nov. and Virgibacillus profoundi sp. nov, two moderately halophilic bacteria isolated from marine sediment by using the Microfluidic Streak Plate.</title>
        <authorList>
            <person name="Xu B."/>
            <person name="Hu B."/>
            <person name="Wang J."/>
            <person name="Zhu Y."/>
            <person name="Huang L."/>
            <person name="Du W."/>
            <person name="Huang Y."/>
        </authorList>
    </citation>
    <scope>NUCLEOTIDE SEQUENCE [LARGE SCALE GENOMIC DNA]</scope>
    <source>
        <strain evidence="1 2">IO3-P3-H5</strain>
    </source>
</reference>
<dbReference type="OrthoDB" id="798861at2"/>
<keyword evidence="2" id="KW-1185">Reference proteome</keyword>
<evidence type="ECO:0000313" key="2">
    <source>
        <dbReference type="Proteomes" id="UP000218887"/>
    </source>
</evidence>
<sequence length="77" mass="9241">MKTNLYQKFKKYQVSNVSSVREFIERYYKPTRLKDTQGMEGRKERLISNYEKELKECGYCFISHHDNITGEVVSFYG</sequence>
<dbReference type="AlphaFoldDB" id="A0A2A2IEQ1"/>
<comment type="caution">
    <text evidence="1">The sequence shown here is derived from an EMBL/GenBank/DDBJ whole genome shotgun (WGS) entry which is preliminary data.</text>
</comment>
<accession>A0A2A2IEQ1</accession>
<dbReference type="Proteomes" id="UP000218887">
    <property type="component" value="Unassembled WGS sequence"/>
</dbReference>
<evidence type="ECO:0000313" key="1">
    <source>
        <dbReference type="EMBL" id="PAV30209.1"/>
    </source>
</evidence>
<gene>
    <name evidence="1" type="ORF">CIL05_07010</name>
</gene>
<dbReference type="RefSeq" id="WP_095654811.1">
    <property type="nucleotide sequence ID" value="NZ_NPOA01000004.1"/>
</dbReference>
<name>A0A2A2IEQ1_9BACI</name>
<protein>
    <submittedName>
        <fullName evidence="1">Uncharacterized protein</fullName>
    </submittedName>
</protein>
<organism evidence="1 2">
    <name type="scientific">Virgibacillus profundi</name>
    <dbReference type="NCBI Taxonomy" id="2024555"/>
    <lineage>
        <taxon>Bacteria</taxon>
        <taxon>Bacillati</taxon>
        <taxon>Bacillota</taxon>
        <taxon>Bacilli</taxon>
        <taxon>Bacillales</taxon>
        <taxon>Bacillaceae</taxon>
        <taxon>Virgibacillus</taxon>
    </lineage>
</organism>
<proteinExistence type="predicted"/>
<dbReference type="EMBL" id="NPOA01000004">
    <property type="protein sequence ID" value="PAV30209.1"/>
    <property type="molecule type" value="Genomic_DNA"/>
</dbReference>